<sequence length="43" mass="4796">KEHWHTPPADAIFLHRKLGGVYLLAAKLKAQVDVRSLFLNAVA</sequence>
<name>A0A6S6S7J1_9GAMM</name>
<feature type="non-terminal residue" evidence="1">
    <location>
        <position position="1"/>
    </location>
</feature>
<protein>
    <submittedName>
        <fullName evidence="1">Uncharacterized protein</fullName>
    </submittedName>
</protein>
<accession>A0A6S6S7J1</accession>
<proteinExistence type="predicted"/>
<dbReference type="AlphaFoldDB" id="A0A6S6S7J1"/>
<reference evidence="1" key="1">
    <citation type="submission" date="2020-01" db="EMBL/GenBank/DDBJ databases">
        <authorList>
            <person name="Meier V. D."/>
            <person name="Meier V D."/>
        </authorList>
    </citation>
    <scope>NUCLEOTIDE SEQUENCE</scope>
    <source>
        <strain evidence="1">HLG_WM_MAG_07</strain>
    </source>
</reference>
<gene>
    <name evidence="1" type="ORF">HELGO_WM30604</name>
</gene>
<evidence type="ECO:0000313" key="1">
    <source>
        <dbReference type="EMBL" id="CAA6803723.1"/>
    </source>
</evidence>
<organism evidence="1">
    <name type="scientific">uncultured Thiotrichaceae bacterium</name>
    <dbReference type="NCBI Taxonomy" id="298394"/>
    <lineage>
        <taxon>Bacteria</taxon>
        <taxon>Pseudomonadati</taxon>
        <taxon>Pseudomonadota</taxon>
        <taxon>Gammaproteobacteria</taxon>
        <taxon>Thiotrichales</taxon>
        <taxon>Thiotrichaceae</taxon>
        <taxon>environmental samples</taxon>
    </lineage>
</organism>
<dbReference type="EMBL" id="CACVAY010000016">
    <property type="protein sequence ID" value="CAA6803723.1"/>
    <property type="molecule type" value="Genomic_DNA"/>
</dbReference>